<reference evidence="1 2" key="1">
    <citation type="submission" date="2016-12" db="EMBL/GenBank/DDBJ databases">
        <title>Draft Genome Sequence of Mercury Resistant Pseudomonas DRA525.</title>
        <authorList>
            <person name="Drace K.M."/>
        </authorList>
    </citation>
    <scope>NUCLEOTIDE SEQUENCE [LARGE SCALE GENOMIC DNA]</scope>
    <source>
        <strain evidence="1 2">DRA525</strain>
    </source>
</reference>
<proteinExistence type="predicted"/>
<dbReference type="AlphaFoldDB" id="A0A1L5PNY0"/>
<evidence type="ECO:0000313" key="1">
    <source>
        <dbReference type="EMBL" id="APO81847.1"/>
    </source>
</evidence>
<dbReference type="Proteomes" id="UP000185146">
    <property type="component" value="Chromosome"/>
</dbReference>
<sequence>MQYFEEVDTLYEAAPAWVAALLGLGYRWRSGDNKARRIGLLSMPFESEAAGLIALGALRSDLERTSASHVDTHFDFLLRTCHERVATRMRREDSLQVTAWDVRNACDDTRWRFVAYDSDMDAIVLELAKHRPVVKFKCKRAPNPHGACRRYIMRGNSIEWQLRNCPLPELPRDGRALDLSAYSDLPGCVGPIQEINLRRSYDGLVLVGQGAARDSTYMQKFYAAGFASAGRRLLLGDLLTLHHRERKYIRRLRFLNERINQDEAVHAAWLVVADGISALLCAEKLFPASDIIGVCNRDASTESILQLKEWLNDIIRYYNDTDTSNCLSDEMQARMKLRVLQRRI</sequence>
<name>A0A1L5PNY0_PSEPU</name>
<gene>
    <name evidence="1" type="ORF">BL240_10510</name>
</gene>
<protein>
    <submittedName>
        <fullName evidence="1">Uncharacterized protein</fullName>
    </submittedName>
</protein>
<dbReference type="EMBL" id="CP018743">
    <property type="protein sequence ID" value="APO81847.1"/>
    <property type="molecule type" value="Genomic_DNA"/>
</dbReference>
<evidence type="ECO:0000313" key="2">
    <source>
        <dbReference type="Proteomes" id="UP000185146"/>
    </source>
</evidence>
<dbReference type="RefSeq" id="WP_075044743.1">
    <property type="nucleotide sequence ID" value="NZ_CP018743.1"/>
</dbReference>
<organism evidence="1 2">
    <name type="scientific">Pseudomonas putida</name>
    <name type="common">Arthrobacter siderocapsulatus</name>
    <dbReference type="NCBI Taxonomy" id="303"/>
    <lineage>
        <taxon>Bacteria</taxon>
        <taxon>Pseudomonadati</taxon>
        <taxon>Pseudomonadota</taxon>
        <taxon>Gammaproteobacteria</taxon>
        <taxon>Pseudomonadales</taxon>
        <taxon>Pseudomonadaceae</taxon>
        <taxon>Pseudomonas</taxon>
    </lineage>
</organism>
<accession>A0A1L5PNY0</accession>